<protein>
    <recommendedName>
        <fullName evidence="3">Alginate export domain-containing protein</fullName>
    </recommendedName>
</protein>
<evidence type="ECO:0008006" key="3">
    <source>
        <dbReference type="Google" id="ProtNLM"/>
    </source>
</evidence>
<organism evidence="2">
    <name type="scientific">Caldithrix abyssi</name>
    <dbReference type="NCBI Taxonomy" id="187145"/>
    <lineage>
        <taxon>Bacteria</taxon>
        <taxon>Pseudomonadati</taxon>
        <taxon>Calditrichota</taxon>
        <taxon>Calditrichia</taxon>
        <taxon>Calditrichales</taxon>
        <taxon>Calditrichaceae</taxon>
        <taxon>Caldithrix</taxon>
    </lineage>
</organism>
<sequence length="436" mass="48592">MKRIVIVFCLSVLMSGLIFGADFKVNGVYTAWGQSQHNFSFGKAKYNDNYVVQMLRFKVQAAVNEHLRAVTRFDMAQGWWGVDNALRSVQRTGTAGGSALFDFKDTNFLFHVDQAYIEFDLPEKPLTFRVGRMWYGLGNKIMVDNNYDGVQLDVKGVLGKKISLSWAKVSEGVDGISDEKTLGPDQRGFTDGRDANLFALNFNNETKGFNYNVYGFFYKDASVADMNAYVPDHLQFFKTRFSPQVTQLTAVGISGNYKAGKLIADFEADYLVGKDDIKNTTHGAKQMWDINDGDLSGFNLYFKMTHATTDKHSIGEVAGMGSGDDDVTKGKGNVNKLRTSGFFYITEIWEDSIMPDEEGITPQGLGAPNVRGYRELENTTIVQLNATLKPIKKLTLFGSYNYIKATQPIPKWDASGNPDYSSTASDLGQEVDFRCS</sequence>
<feature type="non-terminal residue" evidence="2">
    <location>
        <position position="436"/>
    </location>
</feature>
<dbReference type="AlphaFoldDB" id="A0A7V5H1R0"/>
<feature type="signal peptide" evidence="1">
    <location>
        <begin position="1"/>
        <end position="20"/>
    </location>
</feature>
<feature type="chain" id="PRO_5030852312" description="Alginate export domain-containing protein" evidence="1">
    <location>
        <begin position="21"/>
        <end position="436"/>
    </location>
</feature>
<proteinExistence type="predicted"/>
<evidence type="ECO:0000256" key="1">
    <source>
        <dbReference type="SAM" id="SignalP"/>
    </source>
</evidence>
<accession>A0A7V5H1R0</accession>
<dbReference type="EMBL" id="DRTD01000042">
    <property type="protein sequence ID" value="HHE54256.1"/>
    <property type="molecule type" value="Genomic_DNA"/>
</dbReference>
<reference evidence="2" key="1">
    <citation type="journal article" date="2020" name="mSystems">
        <title>Genome- and Community-Level Interaction Insights into Carbon Utilization and Element Cycling Functions of Hydrothermarchaeota in Hydrothermal Sediment.</title>
        <authorList>
            <person name="Zhou Z."/>
            <person name="Liu Y."/>
            <person name="Xu W."/>
            <person name="Pan J."/>
            <person name="Luo Z.H."/>
            <person name="Li M."/>
        </authorList>
    </citation>
    <scope>NUCLEOTIDE SEQUENCE [LARGE SCALE GENOMIC DNA]</scope>
    <source>
        <strain evidence="2">HyVt-76</strain>
    </source>
</reference>
<dbReference type="Proteomes" id="UP000886111">
    <property type="component" value="Unassembled WGS sequence"/>
</dbReference>
<dbReference type="Gene3D" id="2.40.160.100">
    <property type="match status" value="1"/>
</dbReference>
<name>A0A7V5H1R0_CALAY</name>
<comment type="caution">
    <text evidence="2">The sequence shown here is derived from an EMBL/GenBank/DDBJ whole genome shotgun (WGS) entry which is preliminary data.</text>
</comment>
<keyword evidence="1" id="KW-0732">Signal</keyword>
<gene>
    <name evidence="2" type="ORF">ENL21_00615</name>
</gene>
<dbReference type="InterPro" id="IPR053728">
    <property type="entry name" value="Alginate_Permeability_Chnl"/>
</dbReference>
<evidence type="ECO:0000313" key="2">
    <source>
        <dbReference type="EMBL" id="HHE54256.1"/>
    </source>
</evidence>